<evidence type="ECO:0000256" key="1">
    <source>
        <dbReference type="ARBA" id="ARBA00004251"/>
    </source>
</evidence>
<dbReference type="InterPro" id="IPR032695">
    <property type="entry name" value="Integrin_dom_sf"/>
</dbReference>
<feature type="compositionally biased region" description="Low complexity" evidence="20">
    <location>
        <begin position="60"/>
        <end position="76"/>
    </location>
</feature>
<feature type="compositionally biased region" description="Basic and acidic residues" evidence="20">
    <location>
        <begin position="184"/>
        <end position="194"/>
    </location>
</feature>
<dbReference type="SMART" id="SM00187">
    <property type="entry name" value="INB"/>
    <property type="match status" value="1"/>
</dbReference>
<dbReference type="Gene3D" id="3.40.50.410">
    <property type="entry name" value="von Willebrand factor, type A domain"/>
    <property type="match status" value="1"/>
</dbReference>
<dbReference type="SUPFAM" id="SSF57196">
    <property type="entry name" value="EGF/Laminin"/>
    <property type="match status" value="2"/>
</dbReference>
<dbReference type="GO" id="GO:0005925">
    <property type="term" value="C:focal adhesion"/>
    <property type="evidence" value="ECO:0007669"/>
    <property type="project" value="TreeGrafter"/>
</dbReference>
<evidence type="ECO:0000256" key="11">
    <source>
        <dbReference type="ARBA" id="ARBA00022889"/>
    </source>
</evidence>
<dbReference type="Gene3D" id="2.10.25.10">
    <property type="entry name" value="Laminin"/>
    <property type="match status" value="3"/>
</dbReference>
<evidence type="ECO:0000256" key="3">
    <source>
        <dbReference type="ARBA" id="ARBA00022475"/>
    </source>
</evidence>
<evidence type="ECO:0000256" key="9">
    <source>
        <dbReference type="ARBA" id="ARBA00022837"/>
    </source>
</evidence>
<proteinExistence type="inferred from homology"/>
<evidence type="ECO:0000259" key="22">
    <source>
        <dbReference type="PROSITE" id="PS00022"/>
    </source>
</evidence>
<keyword evidence="3" id="KW-1003">Cell membrane</keyword>
<dbReference type="SUPFAM" id="SSF69179">
    <property type="entry name" value="Integrin domains"/>
    <property type="match status" value="1"/>
</dbReference>
<evidence type="ECO:0000256" key="18">
    <source>
        <dbReference type="ARBA" id="ARBA00063793"/>
    </source>
</evidence>
<dbReference type="Pfam" id="PF17205">
    <property type="entry name" value="PSI_integrin"/>
    <property type="match status" value="1"/>
</dbReference>
<reference evidence="23" key="3">
    <citation type="submission" date="2025-09" db="UniProtKB">
        <authorList>
            <consortium name="Ensembl"/>
        </authorList>
    </citation>
    <scope>IDENTIFICATION</scope>
</reference>
<dbReference type="FunFam" id="2.10.25.10:FF:000370">
    <property type="entry name" value="Integrin beta"/>
    <property type="match status" value="1"/>
</dbReference>
<feature type="compositionally biased region" description="Low complexity" evidence="20">
    <location>
        <begin position="160"/>
        <end position="181"/>
    </location>
</feature>
<comment type="subcellular location">
    <subcellularLocation>
        <location evidence="1 19">Cell membrane</location>
        <topology evidence="1 19">Single-pass type I membrane protein</topology>
    </subcellularLocation>
</comment>
<evidence type="ECO:0000313" key="23">
    <source>
        <dbReference type="Ensembl" id="ENSCMMP00000018964.1"/>
    </source>
</evidence>
<dbReference type="InterPro" id="IPR016201">
    <property type="entry name" value="PSI"/>
</dbReference>
<comment type="subunit">
    <text evidence="18">Heterodimer of an alpha and a beta subunit. Beta-8 (ITGB8) associates with alpha-V (ITGAV) to form ITGAV:ITGB8. ITGAV:ITGB8 interacts with TGFB1.</text>
</comment>
<reference evidence="23" key="1">
    <citation type="submission" date="2018-09" db="EMBL/GenBank/DDBJ databases">
        <title>Common duck and Muscovy duck high density SNP chip.</title>
        <authorList>
            <person name="Vignal A."/>
            <person name="Thebault N."/>
            <person name="Warren W.C."/>
        </authorList>
    </citation>
    <scope>NUCLEOTIDE SEQUENCE [LARGE SCALE GENOMIC DNA]</scope>
</reference>
<keyword evidence="6" id="KW-0479">Metal-binding</keyword>
<keyword evidence="24" id="KW-1185">Reference proteome</keyword>
<dbReference type="Pfam" id="PF00362">
    <property type="entry name" value="Integrin_beta"/>
    <property type="match status" value="1"/>
</dbReference>
<reference evidence="23" key="2">
    <citation type="submission" date="2025-08" db="UniProtKB">
        <authorList>
            <consortium name="Ensembl"/>
        </authorList>
    </citation>
    <scope>IDENTIFICATION</scope>
</reference>
<dbReference type="FunFam" id="3.40.50.410:FF:000002">
    <property type="entry name" value="Integrin beta"/>
    <property type="match status" value="1"/>
</dbReference>
<feature type="region of interest" description="Disordered" evidence="20">
    <location>
        <begin position="151"/>
        <end position="197"/>
    </location>
</feature>
<feature type="compositionally biased region" description="Low complexity" evidence="20">
    <location>
        <begin position="94"/>
        <end position="107"/>
    </location>
</feature>
<keyword evidence="7" id="KW-0732">Signal</keyword>
<feature type="compositionally biased region" description="Pro residues" evidence="20">
    <location>
        <begin position="108"/>
        <end position="126"/>
    </location>
</feature>
<dbReference type="InterPro" id="IPR000742">
    <property type="entry name" value="EGF"/>
</dbReference>
<keyword evidence="11 19" id="KW-0130">Cell adhesion</keyword>
<keyword evidence="10" id="KW-0460">Magnesium</keyword>
<feature type="transmembrane region" description="Helical" evidence="21">
    <location>
        <begin position="880"/>
        <end position="902"/>
    </location>
</feature>
<dbReference type="InterPro" id="IPR002369">
    <property type="entry name" value="Integrin_bsu_VWA"/>
</dbReference>
<feature type="compositionally biased region" description="Basic and acidic residues" evidence="20">
    <location>
        <begin position="952"/>
        <end position="966"/>
    </location>
</feature>
<evidence type="ECO:0000256" key="12">
    <source>
        <dbReference type="ARBA" id="ARBA00022989"/>
    </source>
</evidence>
<keyword evidence="14 21" id="KW-0472">Membrane</keyword>
<dbReference type="PROSITE" id="PS00243">
    <property type="entry name" value="I_EGF_1"/>
    <property type="match status" value="1"/>
</dbReference>
<sequence>MMGGGPEGVARGAPHGLRHPPPNKAARAGAVTSPLRLRPPSPCPAAASRQPEKGGHPRARGAPAAGRGRAGTAAAAVVSLREPRGRAGQGRAGQGRALGLEADGGSRPPRPPGAAPPPPLPPPPGGAAPRGERRALPLRCCRPAPYLCRARRRRRRRRSSPGPAAAAAAPAGAGTESAAPPSRGPEERQRERERGRPRRTMWVPLLACLTAGIVSVPKCQRGPGALLGAARLLAAVPGLCHRPENRCATSNAVTCTKCLALGPECGWCAQEDFMADGTQKGRCDTVSNLMKRGCQSDLVENPTVRVTIPNDQETNTQVTPGKVSVQLRPGSEANFILKVRPLEKYPVDLYYLVDVSASMHNNIEKLNSVGFALSKKMANISLDFRLGFGSYVDKTVSPYISIHPGRIHNQCSDYNLDCMPPHGYIHVLSLTDNIAEFRNAVNKQKISGNIDTPEGGFDAMLQAAVCQSHIGWRKEAKRLLLVMTDQTSHLALDSKLAGIVIPHDGNCHLKDNVYVKATSMEHPSLGQLSEKLIDNNINVIFAVQGSQFHWYKDLLPLLPGTVARQIESQAANLNDLVVEAYQKLISEVKIQVDNQIQDLNFNITAFCPDGSKKTGMEGCKNVGYNEEVLFNVSVTMKGCDTTGGRKYAILKPIGFNETTIINVQKSCACQSGDSARQKRVWADETFPDGRQPHCSDNDCSSHGDMVPSERCRQHPNQPICSGQGNCIDGKCFCYKNKLGKVYGKYCEMDDFSCPYHQGNLCSGNGECEAGKCKCFAGWEGDRCQCSLQSAKQCLNSKGQICSGRGNCVCGKCECTDPRSFGRFCEYCPACNKACEENWNCVQCHHSNNASQAKLDQCKTSCAYLLHYIDQTSECFSGRSYFRVFSIIFIVTFLIGLLVVLIIRQIILQGNSNKVKSSADYRVSATKKIPLARKRLAAQALQRGKKPKLQPLKPEEDRDPDFSHFFDTSHHTEQQYGHLSSVTFGRHEAGTSRAEPGPKLPWEAGEAGGGRKEQLPEAEEDTGEREEPWKLE</sequence>
<dbReference type="PROSITE" id="PS52047">
    <property type="entry name" value="I_EGF_2"/>
    <property type="match status" value="2"/>
</dbReference>
<dbReference type="Gene3D" id="3.30.1680.10">
    <property type="entry name" value="ligand-binding face of the semaphorins, domain 2"/>
    <property type="match status" value="1"/>
</dbReference>
<evidence type="ECO:0000256" key="19">
    <source>
        <dbReference type="RuleBase" id="RU000633"/>
    </source>
</evidence>
<dbReference type="GO" id="GO:0007229">
    <property type="term" value="P:integrin-mediated signaling pathway"/>
    <property type="evidence" value="ECO:0007669"/>
    <property type="project" value="UniProtKB-KW"/>
</dbReference>
<evidence type="ECO:0000256" key="8">
    <source>
        <dbReference type="ARBA" id="ARBA00022737"/>
    </source>
</evidence>
<keyword evidence="4" id="KW-0245">EGF-like domain</keyword>
<keyword evidence="15" id="KW-1015">Disulfide bond</keyword>
<dbReference type="Proteomes" id="UP000694556">
    <property type="component" value="Chromosome 2"/>
</dbReference>
<protein>
    <recommendedName>
        <fullName evidence="19">Integrin beta</fullName>
    </recommendedName>
</protein>
<evidence type="ECO:0000256" key="14">
    <source>
        <dbReference type="ARBA" id="ARBA00023136"/>
    </source>
</evidence>
<dbReference type="SUPFAM" id="SSF53300">
    <property type="entry name" value="vWA-like"/>
    <property type="match status" value="1"/>
</dbReference>
<evidence type="ECO:0000256" key="5">
    <source>
        <dbReference type="ARBA" id="ARBA00022692"/>
    </source>
</evidence>
<dbReference type="GO" id="GO:0098609">
    <property type="term" value="P:cell-cell adhesion"/>
    <property type="evidence" value="ECO:0007669"/>
    <property type="project" value="TreeGrafter"/>
</dbReference>
<keyword evidence="5 19" id="KW-0812">Transmembrane</keyword>
<evidence type="ECO:0000256" key="20">
    <source>
        <dbReference type="SAM" id="MobiDB-lite"/>
    </source>
</evidence>
<evidence type="ECO:0000256" key="4">
    <source>
        <dbReference type="ARBA" id="ARBA00022536"/>
    </source>
</evidence>
<dbReference type="InterPro" id="IPR015812">
    <property type="entry name" value="Integrin_bsu"/>
</dbReference>
<name>A0A8C3CH73_CAIMO</name>
<dbReference type="InterPro" id="IPR057243">
    <property type="entry name" value="Integrin_I-EGF_CS"/>
</dbReference>
<evidence type="ECO:0000256" key="10">
    <source>
        <dbReference type="ARBA" id="ARBA00022842"/>
    </source>
</evidence>
<comment type="similarity">
    <text evidence="2 19">Belongs to the integrin beta chain family.</text>
</comment>
<evidence type="ECO:0000256" key="17">
    <source>
        <dbReference type="ARBA" id="ARBA00056437"/>
    </source>
</evidence>
<dbReference type="Gene3D" id="2.60.40.1510">
    <property type="entry name" value="ntegrin, alpha v. Chain A, domain 3"/>
    <property type="match status" value="1"/>
</dbReference>
<dbReference type="PRINTS" id="PR01186">
    <property type="entry name" value="INTEGRINB"/>
</dbReference>
<evidence type="ECO:0000256" key="2">
    <source>
        <dbReference type="ARBA" id="ARBA00007449"/>
    </source>
</evidence>
<dbReference type="PANTHER" id="PTHR10082:SF9">
    <property type="entry name" value="INTEGRIN BETA-8"/>
    <property type="match status" value="1"/>
</dbReference>
<feature type="region of interest" description="Disordered" evidence="20">
    <location>
        <begin position="985"/>
        <end position="1031"/>
    </location>
</feature>
<dbReference type="InterPro" id="IPR033760">
    <property type="entry name" value="Integrin_beta_N"/>
</dbReference>
<accession>A0A8C3CH73</accession>
<evidence type="ECO:0000313" key="24">
    <source>
        <dbReference type="Proteomes" id="UP000694556"/>
    </source>
</evidence>
<dbReference type="GO" id="GO:0030154">
    <property type="term" value="P:cell differentiation"/>
    <property type="evidence" value="ECO:0007669"/>
    <property type="project" value="UniProtKB-ARBA"/>
</dbReference>
<dbReference type="FunFam" id="3.30.1680.10:FF:000002">
    <property type="entry name" value="Integrin beta"/>
    <property type="match status" value="1"/>
</dbReference>
<dbReference type="InterPro" id="IPR013111">
    <property type="entry name" value="EGF_extracell"/>
</dbReference>
<keyword evidence="8" id="KW-0677">Repeat</keyword>
<dbReference type="PROSITE" id="PS00022">
    <property type="entry name" value="EGF_1"/>
    <property type="match status" value="1"/>
</dbReference>
<keyword evidence="9" id="KW-0106">Calcium</keyword>
<keyword evidence="16" id="KW-0325">Glycoprotein</keyword>
<dbReference type="GO" id="GO:0016477">
    <property type="term" value="P:cell migration"/>
    <property type="evidence" value="ECO:0007669"/>
    <property type="project" value="TreeGrafter"/>
</dbReference>
<evidence type="ECO:0000256" key="13">
    <source>
        <dbReference type="ARBA" id="ARBA00023037"/>
    </source>
</evidence>
<dbReference type="GO" id="GO:0033627">
    <property type="term" value="P:cell adhesion mediated by integrin"/>
    <property type="evidence" value="ECO:0007669"/>
    <property type="project" value="TreeGrafter"/>
</dbReference>
<dbReference type="Pfam" id="PF23105">
    <property type="entry name" value="EGF_integrin"/>
    <property type="match status" value="1"/>
</dbReference>
<feature type="domain" description="EGF-like" evidence="22">
    <location>
        <begin position="772"/>
        <end position="783"/>
    </location>
</feature>
<dbReference type="GO" id="GO:0034686">
    <property type="term" value="C:integrin alphav-beta8 complex"/>
    <property type="evidence" value="ECO:0007669"/>
    <property type="project" value="UniProtKB-ARBA"/>
</dbReference>
<keyword evidence="13 19" id="KW-0401">Integrin</keyword>
<dbReference type="SUPFAM" id="SSF103575">
    <property type="entry name" value="Plexin repeat"/>
    <property type="match status" value="1"/>
</dbReference>
<evidence type="ECO:0000256" key="21">
    <source>
        <dbReference type="SAM" id="Phobius"/>
    </source>
</evidence>
<dbReference type="FunFam" id="2.10.25.10:FF:000076">
    <property type="entry name" value="Integrin beta"/>
    <property type="match status" value="1"/>
</dbReference>
<dbReference type="AlphaFoldDB" id="A0A8C3CH73"/>
<keyword evidence="12 21" id="KW-1133">Transmembrane helix</keyword>
<dbReference type="Ensembl" id="ENSCMMT00000020825.1">
    <property type="protein sequence ID" value="ENSCMMP00000018964.1"/>
    <property type="gene ID" value="ENSCMMG00000011966.1"/>
</dbReference>
<dbReference type="GO" id="GO:0009986">
    <property type="term" value="C:cell surface"/>
    <property type="evidence" value="ECO:0007669"/>
    <property type="project" value="TreeGrafter"/>
</dbReference>
<comment type="function">
    <text evidence="17">Integrin alpha-V:beta-8 (ITGAV:ITGB8) is a receptor for fibronectin. It recognizes the sequence R-G-D in its ligands. Integrin alpha-V:beta-6 (ITGAV:ITGB6) mediates R-G-D-dependent release of transforming growth factor beta-1 (TGF-beta-1) from regulatory Latency-associated peptide (LAP), thereby playing a key role in TGF-beta-1 activation on the surface of activated regulatory T-cells (Tregs). Required during vasculogenesis.</text>
</comment>
<dbReference type="Pfam" id="PF07974">
    <property type="entry name" value="EGF_2"/>
    <property type="match status" value="1"/>
</dbReference>
<dbReference type="FunFam" id="2.60.40.1510:FF:000010">
    <property type="entry name" value="Integrin beta"/>
    <property type="match status" value="1"/>
</dbReference>
<evidence type="ECO:0000256" key="6">
    <source>
        <dbReference type="ARBA" id="ARBA00022723"/>
    </source>
</evidence>
<feature type="region of interest" description="Disordered" evidence="20">
    <location>
        <begin position="1"/>
        <end position="135"/>
    </location>
</feature>
<dbReference type="SMART" id="SM00423">
    <property type="entry name" value="PSI"/>
    <property type="match status" value="1"/>
</dbReference>
<evidence type="ECO:0000256" key="16">
    <source>
        <dbReference type="ARBA" id="ARBA00023180"/>
    </source>
</evidence>
<evidence type="ECO:0000256" key="7">
    <source>
        <dbReference type="ARBA" id="ARBA00022729"/>
    </source>
</evidence>
<dbReference type="InterPro" id="IPR036465">
    <property type="entry name" value="vWFA_dom_sf"/>
</dbReference>
<evidence type="ECO:0000256" key="15">
    <source>
        <dbReference type="ARBA" id="ARBA00023157"/>
    </source>
</evidence>
<dbReference type="InterPro" id="IPR057073">
    <property type="entry name" value="EGF_integrin_2"/>
</dbReference>
<feature type="region of interest" description="Disordered" evidence="20">
    <location>
        <begin position="939"/>
        <end position="966"/>
    </location>
</feature>
<dbReference type="GO" id="GO:0046872">
    <property type="term" value="F:metal ion binding"/>
    <property type="evidence" value="ECO:0007669"/>
    <property type="project" value="UniProtKB-KW"/>
</dbReference>
<dbReference type="PANTHER" id="PTHR10082">
    <property type="entry name" value="INTEGRIN BETA SUBUNIT"/>
    <property type="match status" value="1"/>
</dbReference>
<dbReference type="GO" id="GO:0005178">
    <property type="term" value="F:integrin binding"/>
    <property type="evidence" value="ECO:0007669"/>
    <property type="project" value="TreeGrafter"/>
</dbReference>
<organism evidence="23 24">
    <name type="scientific">Cairina moschata</name>
    <name type="common">Muscovy duck</name>
    <dbReference type="NCBI Taxonomy" id="8855"/>
    <lineage>
        <taxon>Eukaryota</taxon>
        <taxon>Metazoa</taxon>
        <taxon>Chordata</taxon>
        <taxon>Craniata</taxon>
        <taxon>Vertebrata</taxon>
        <taxon>Euteleostomi</taxon>
        <taxon>Archelosauria</taxon>
        <taxon>Archosauria</taxon>
        <taxon>Dinosauria</taxon>
        <taxon>Saurischia</taxon>
        <taxon>Theropoda</taxon>
        <taxon>Coelurosauria</taxon>
        <taxon>Aves</taxon>
        <taxon>Neognathae</taxon>
        <taxon>Galloanserae</taxon>
        <taxon>Anseriformes</taxon>
        <taxon>Anatidae</taxon>
        <taxon>Anatinae</taxon>
        <taxon>Cairina</taxon>
    </lineage>
</organism>